<evidence type="ECO:0000313" key="1">
    <source>
        <dbReference type="EMBL" id="MFK2877636.1"/>
    </source>
</evidence>
<dbReference type="Proteomes" id="UP001620339">
    <property type="component" value="Unassembled WGS sequence"/>
</dbReference>
<evidence type="ECO:0000313" key="2">
    <source>
        <dbReference type="Proteomes" id="UP001620339"/>
    </source>
</evidence>
<gene>
    <name evidence="1" type="ORF">ISP25_11205</name>
</gene>
<sequence>MSIQLALATDAAHTGVHPDDAHFVATLTRLGVQPVPCIWNDPDVDWSRFDAVLIRSVWDYFRLYPQFLRWLDQLDALGVPTVNDSRLLRWNSDKRYLLELAQVGVDVIPTRLAETTELPAALQTLHGQDVVVKPAVSGGAWRTLRGVAGDPAFAQALAALPAGDWLVQPFVAEIQRDGEWSLLFFDSVFSHAVRKLPKAGDYRVQGEHGGSAELAEAPAPALAAAQAVLAAVERAGHANPAYARIDGVICDGHFLLMEAELIEPFLHLAIRPDAAESYAERLVARLTSIANA</sequence>
<keyword evidence="2" id="KW-1185">Reference proteome</keyword>
<dbReference type="PANTHER" id="PTHR39217">
    <property type="match status" value="1"/>
</dbReference>
<protein>
    <recommendedName>
        <fullName evidence="3">ATP-grasp domain-containing protein</fullName>
    </recommendedName>
</protein>
<reference evidence="1 2" key="1">
    <citation type="submission" date="2020-10" db="EMBL/GenBank/DDBJ databases">
        <title>Phylogeny of dyella-like bacteria.</title>
        <authorList>
            <person name="Fu J."/>
        </authorList>
    </citation>
    <scope>NUCLEOTIDE SEQUENCE [LARGE SCALE GENOMIC DNA]</scope>
    <source>
        <strain evidence="1 2">KACC 19113</strain>
    </source>
</reference>
<organism evidence="1 2">
    <name type="scientific">Rhodanobacter hydrolyticus</name>
    <dbReference type="NCBI Taxonomy" id="2250595"/>
    <lineage>
        <taxon>Bacteria</taxon>
        <taxon>Pseudomonadati</taxon>
        <taxon>Pseudomonadota</taxon>
        <taxon>Gammaproteobacteria</taxon>
        <taxon>Lysobacterales</taxon>
        <taxon>Rhodanobacteraceae</taxon>
        <taxon>Rhodanobacter</taxon>
    </lineage>
</organism>
<dbReference type="PANTHER" id="PTHR39217:SF1">
    <property type="entry name" value="GLUTATHIONE SYNTHETASE"/>
    <property type="match status" value="1"/>
</dbReference>
<proteinExistence type="predicted"/>
<dbReference type="SUPFAM" id="SSF56059">
    <property type="entry name" value="Glutathione synthetase ATP-binding domain-like"/>
    <property type="match status" value="1"/>
</dbReference>
<dbReference type="InterPro" id="IPR053191">
    <property type="entry name" value="DcsG_Biosynth_Enzyme"/>
</dbReference>
<dbReference type="EMBL" id="JADIKK010000008">
    <property type="protein sequence ID" value="MFK2877636.1"/>
    <property type="molecule type" value="Genomic_DNA"/>
</dbReference>
<evidence type="ECO:0008006" key="3">
    <source>
        <dbReference type="Google" id="ProtNLM"/>
    </source>
</evidence>
<name>A0ABW8J927_9GAMM</name>
<comment type="caution">
    <text evidence="1">The sequence shown here is derived from an EMBL/GenBank/DDBJ whole genome shotgun (WGS) entry which is preliminary data.</text>
</comment>
<accession>A0ABW8J927</accession>
<dbReference type="RefSeq" id="WP_404613940.1">
    <property type="nucleotide sequence ID" value="NZ_JADIKK010000008.1"/>
</dbReference>